<proteinExistence type="inferred from homology"/>
<dbReference type="InterPro" id="IPR003785">
    <property type="entry name" value="Creatininase/forma_Hydrolase"/>
</dbReference>
<gene>
    <name evidence="6" type="ORF">SAMN05216266_105230</name>
</gene>
<dbReference type="STRING" id="490629.SAMN05216266_105230"/>
<evidence type="ECO:0000256" key="1">
    <source>
        <dbReference type="ARBA" id="ARBA00001947"/>
    </source>
</evidence>
<dbReference type="AlphaFoldDB" id="A0A1I0YP28"/>
<evidence type="ECO:0000256" key="4">
    <source>
        <dbReference type="ARBA" id="ARBA00022833"/>
    </source>
</evidence>
<dbReference type="PANTHER" id="PTHR35005:SF1">
    <property type="entry name" value="2-AMINO-5-FORMYLAMINO-6-RIBOSYLAMINOPYRIMIDIN-4(3H)-ONE 5'-MONOPHOSPHATE DEFORMYLASE"/>
    <property type="match status" value="1"/>
</dbReference>
<reference evidence="7" key="1">
    <citation type="submission" date="2016-10" db="EMBL/GenBank/DDBJ databases">
        <authorList>
            <person name="Varghese N."/>
            <person name="Submissions S."/>
        </authorList>
    </citation>
    <scope>NUCLEOTIDE SEQUENCE [LARGE SCALE GENOMIC DNA]</scope>
    <source>
        <strain evidence="7">CGMCC 4.3568</strain>
    </source>
</reference>
<evidence type="ECO:0000256" key="5">
    <source>
        <dbReference type="ARBA" id="ARBA00024029"/>
    </source>
</evidence>
<dbReference type="GO" id="GO:0046872">
    <property type="term" value="F:metal ion binding"/>
    <property type="evidence" value="ECO:0007669"/>
    <property type="project" value="UniProtKB-KW"/>
</dbReference>
<dbReference type="InterPro" id="IPR024087">
    <property type="entry name" value="Creatininase-like_sf"/>
</dbReference>
<comment type="cofactor">
    <cofactor evidence="1">
        <name>Zn(2+)</name>
        <dbReference type="ChEBI" id="CHEBI:29105"/>
    </cofactor>
</comment>
<evidence type="ECO:0000256" key="3">
    <source>
        <dbReference type="ARBA" id="ARBA00022801"/>
    </source>
</evidence>
<dbReference type="SUPFAM" id="SSF102215">
    <property type="entry name" value="Creatininase"/>
    <property type="match status" value="1"/>
</dbReference>
<comment type="similarity">
    <text evidence="5">Belongs to the creatininase superfamily.</text>
</comment>
<dbReference type="Gene3D" id="3.40.50.10310">
    <property type="entry name" value="Creatininase"/>
    <property type="match status" value="1"/>
</dbReference>
<sequence length="253" mass="27274">MTYFAELASPQVDALRTGDRVPVLLLPIGAVEPHGPHAPLGTDGLISSAMCERAVAHFSGDEHVRLLILPALPYGVTRYGASFAGAVHISEDTLHSLVVEVCTALVEQGLHRVLLVNNHFEPEHVETLRRAVRTMEVRHGVHIGHLDLVRRRHAAQLTPEFRAGECHAGRYETSLLLAERPELVDATSMRTLPRVRVNIPAAVANGKSTFEAMGMGQAYCGAPAEASGAEGSTTYDTLVAMLADAVRELAKEV</sequence>
<evidence type="ECO:0000313" key="7">
    <source>
        <dbReference type="Proteomes" id="UP000243799"/>
    </source>
</evidence>
<evidence type="ECO:0000313" key="6">
    <source>
        <dbReference type="EMBL" id="SFB14982.1"/>
    </source>
</evidence>
<dbReference type="RefSeq" id="WP_091672496.1">
    <property type="nucleotide sequence ID" value="NZ_FOKG01000005.1"/>
</dbReference>
<dbReference type="OrthoDB" id="9801445at2"/>
<dbReference type="Proteomes" id="UP000243799">
    <property type="component" value="Unassembled WGS sequence"/>
</dbReference>
<dbReference type="Pfam" id="PF02633">
    <property type="entry name" value="Creatininase"/>
    <property type="match status" value="1"/>
</dbReference>
<dbReference type="PANTHER" id="PTHR35005">
    <property type="entry name" value="3-DEHYDRO-SCYLLO-INOSOSE HYDROLASE"/>
    <property type="match status" value="1"/>
</dbReference>
<dbReference type="GO" id="GO:0009231">
    <property type="term" value="P:riboflavin biosynthetic process"/>
    <property type="evidence" value="ECO:0007669"/>
    <property type="project" value="TreeGrafter"/>
</dbReference>
<dbReference type="GO" id="GO:0016811">
    <property type="term" value="F:hydrolase activity, acting on carbon-nitrogen (but not peptide) bonds, in linear amides"/>
    <property type="evidence" value="ECO:0007669"/>
    <property type="project" value="TreeGrafter"/>
</dbReference>
<keyword evidence="7" id="KW-1185">Reference proteome</keyword>
<name>A0A1I0YP28_9PSEU</name>
<organism evidence="6 7">
    <name type="scientific">Amycolatopsis marina</name>
    <dbReference type="NCBI Taxonomy" id="490629"/>
    <lineage>
        <taxon>Bacteria</taxon>
        <taxon>Bacillati</taxon>
        <taxon>Actinomycetota</taxon>
        <taxon>Actinomycetes</taxon>
        <taxon>Pseudonocardiales</taxon>
        <taxon>Pseudonocardiaceae</taxon>
        <taxon>Amycolatopsis</taxon>
    </lineage>
</organism>
<protein>
    <submittedName>
        <fullName evidence="6">Creatinine amidohydrolase</fullName>
    </submittedName>
</protein>
<accession>A0A1I0YP28</accession>
<keyword evidence="3 6" id="KW-0378">Hydrolase</keyword>
<dbReference type="EMBL" id="FOKG01000005">
    <property type="protein sequence ID" value="SFB14982.1"/>
    <property type="molecule type" value="Genomic_DNA"/>
</dbReference>
<evidence type="ECO:0000256" key="2">
    <source>
        <dbReference type="ARBA" id="ARBA00022723"/>
    </source>
</evidence>
<keyword evidence="2" id="KW-0479">Metal-binding</keyword>
<keyword evidence="4" id="KW-0862">Zinc</keyword>